<comment type="caution">
    <text evidence="2">The sequence shown here is derived from an EMBL/GenBank/DDBJ whole genome shotgun (WGS) entry which is preliminary data.</text>
</comment>
<organism evidence="2 3">
    <name type="scientific">Portunus trituberculatus</name>
    <name type="common">Swimming crab</name>
    <name type="synonym">Neptunus trituberculatus</name>
    <dbReference type="NCBI Taxonomy" id="210409"/>
    <lineage>
        <taxon>Eukaryota</taxon>
        <taxon>Metazoa</taxon>
        <taxon>Ecdysozoa</taxon>
        <taxon>Arthropoda</taxon>
        <taxon>Crustacea</taxon>
        <taxon>Multicrustacea</taxon>
        <taxon>Malacostraca</taxon>
        <taxon>Eumalacostraca</taxon>
        <taxon>Eucarida</taxon>
        <taxon>Decapoda</taxon>
        <taxon>Pleocyemata</taxon>
        <taxon>Brachyura</taxon>
        <taxon>Eubrachyura</taxon>
        <taxon>Portunoidea</taxon>
        <taxon>Portunidae</taxon>
        <taxon>Portuninae</taxon>
        <taxon>Portunus</taxon>
    </lineage>
</organism>
<dbReference type="Proteomes" id="UP000324222">
    <property type="component" value="Unassembled WGS sequence"/>
</dbReference>
<proteinExistence type="predicted"/>
<evidence type="ECO:0000313" key="3">
    <source>
        <dbReference type="Proteomes" id="UP000324222"/>
    </source>
</evidence>
<reference evidence="2 3" key="1">
    <citation type="submission" date="2019-05" db="EMBL/GenBank/DDBJ databases">
        <title>Another draft genome of Portunus trituberculatus and its Hox gene families provides insights of decapod evolution.</title>
        <authorList>
            <person name="Jeong J.-H."/>
            <person name="Song I."/>
            <person name="Kim S."/>
            <person name="Choi T."/>
            <person name="Kim D."/>
            <person name="Ryu S."/>
            <person name="Kim W."/>
        </authorList>
    </citation>
    <scope>NUCLEOTIDE SEQUENCE [LARGE SCALE GENOMIC DNA]</scope>
    <source>
        <tissue evidence="2">Muscle</tissue>
    </source>
</reference>
<keyword evidence="3" id="KW-1185">Reference proteome</keyword>
<name>A0A5B7KH60_PORTR</name>
<dbReference type="EMBL" id="VSRR010141073">
    <property type="protein sequence ID" value="MPD04439.1"/>
    <property type="molecule type" value="Genomic_DNA"/>
</dbReference>
<evidence type="ECO:0000313" key="2">
    <source>
        <dbReference type="EMBL" id="MPD04439.1"/>
    </source>
</evidence>
<evidence type="ECO:0000256" key="1">
    <source>
        <dbReference type="SAM" id="MobiDB-lite"/>
    </source>
</evidence>
<sequence>MNKNNSFHYGPVDSCSSDPKPLVAATDRRARSHQVGLCVRAGMSVVYFGLHGTGRRNVGMDRTIGTEYTHGVDGSIEGSQLVKAWVGAYEFGPFWGLDLEGWINSCSVVM</sequence>
<protein>
    <submittedName>
        <fullName evidence="2">Uncharacterized protein</fullName>
    </submittedName>
</protein>
<gene>
    <name evidence="2" type="ORF">E2C01_100125</name>
</gene>
<accession>A0A5B7KH60</accession>
<dbReference type="AlphaFoldDB" id="A0A5B7KH60"/>
<feature type="region of interest" description="Disordered" evidence="1">
    <location>
        <begin position="1"/>
        <end position="20"/>
    </location>
</feature>